<proteinExistence type="predicted"/>
<evidence type="ECO:0000256" key="1">
    <source>
        <dbReference type="ARBA" id="ARBA00023125"/>
    </source>
</evidence>
<dbReference type="Gene3D" id="3.40.50.2300">
    <property type="match status" value="1"/>
</dbReference>
<dbReference type="PROSITE" id="PS50043">
    <property type="entry name" value="HTH_LUXR_2"/>
    <property type="match status" value="1"/>
</dbReference>
<keyword evidence="6" id="KW-1185">Reference proteome</keyword>
<dbReference type="PROSITE" id="PS50110">
    <property type="entry name" value="RESPONSE_REGULATORY"/>
    <property type="match status" value="1"/>
</dbReference>
<dbReference type="InterPro" id="IPR036388">
    <property type="entry name" value="WH-like_DNA-bd_sf"/>
</dbReference>
<feature type="domain" description="HTH luxR-type" evidence="3">
    <location>
        <begin position="134"/>
        <end position="199"/>
    </location>
</feature>
<dbReference type="Gene3D" id="1.10.10.10">
    <property type="entry name" value="Winged helix-like DNA-binding domain superfamily/Winged helix DNA-binding domain"/>
    <property type="match status" value="1"/>
</dbReference>
<evidence type="ECO:0000256" key="2">
    <source>
        <dbReference type="PROSITE-ProRule" id="PRU00169"/>
    </source>
</evidence>
<dbReference type="SMART" id="SM00448">
    <property type="entry name" value="REC"/>
    <property type="match status" value="1"/>
</dbReference>
<dbReference type="EMBL" id="BAABAL010000006">
    <property type="protein sequence ID" value="GAA4002149.1"/>
    <property type="molecule type" value="Genomic_DNA"/>
</dbReference>
<comment type="caution">
    <text evidence="5">The sequence shown here is derived from an EMBL/GenBank/DDBJ whole genome shotgun (WGS) entry which is preliminary data.</text>
</comment>
<dbReference type="PANTHER" id="PTHR43214">
    <property type="entry name" value="TWO-COMPONENT RESPONSE REGULATOR"/>
    <property type="match status" value="1"/>
</dbReference>
<name>A0ABP7RTZ6_9PSEU</name>
<feature type="modified residue" description="4-aspartylphosphate" evidence="2">
    <location>
        <position position="54"/>
    </location>
</feature>
<dbReference type="InterPro" id="IPR001789">
    <property type="entry name" value="Sig_transdc_resp-reg_receiver"/>
</dbReference>
<keyword evidence="1" id="KW-0238">DNA-binding</keyword>
<sequence>MIRLLLADDEHLIRGAVAALLALEPDIDVVAEVADGPSALKAAKELRPDVAMLDLEMPDMDGIELAEALRDELPKTRIAIVTRHARPGVLHRALNAGVLAFVPKTAQAQSLADVVRKVNAGQRCIDPDLATQALLAGPCPLTPRELDVLRESREGATVQVIAQRLHLTQGTVRNYLSTAMTKLDAETRYEAAQRAWELGWL</sequence>
<dbReference type="SUPFAM" id="SSF52172">
    <property type="entry name" value="CheY-like"/>
    <property type="match status" value="1"/>
</dbReference>
<dbReference type="Pfam" id="PF00072">
    <property type="entry name" value="Response_reg"/>
    <property type="match status" value="1"/>
</dbReference>
<evidence type="ECO:0000259" key="3">
    <source>
        <dbReference type="PROSITE" id="PS50043"/>
    </source>
</evidence>
<dbReference type="PANTHER" id="PTHR43214:SF42">
    <property type="entry name" value="TRANSCRIPTIONAL REGULATORY PROTEIN DESR"/>
    <property type="match status" value="1"/>
</dbReference>
<gene>
    <name evidence="5" type="ORF">GCM10022247_23620</name>
</gene>
<dbReference type="Proteomes" id="UP001501747">
    <property type="component" value="Unassembled WGS sequence"/>
</dbReference>
<accession>A0ABP7RTZ6</accession>
<dbReference type="SMART" id="SM00421">
    <property type="entry name" value="HTH_LUXR"/>
    <property type="match status" value="1"/>
</dbReference>
<evidence type="ECO:0000313" key="6">
    <source>
        <dbReference type="Proteomes" id="UP001501747"/>
    </source>
</evidence>
<organism evidence="5 6">
    <name type="scientific">Allokutzneria multivorans</name>
    <dbReference type="NCBI Taxonomy" id="1142134"/>
    <lineage>
        <taxon>Bacteria</taxon>
        <taxon>Bacillati</taxon>
        <taxon>Actinomycetota</taxon>
        <taxon>Actinomycetes</taxon>
        <taxon>Pseudonocardiales</taxon>
        <taxon>Pseudonocardiaceae</taxon>
        <taxon>Allokutzneria</taxon>
    </lineage>
</organism>
<dbReference type="Pfam" id="PF00196">
    <property type="entry name" value="GerE"/>
    <property type="match status" value="1"/>
</dbReference>
<dbReference type="PRINTS" id="PR00038">
    <property type="entry name" value="HTHLUXR"/>
</dbReference>
<dbReference type="SUPFAM" id="SSF46894">
    <property type="entry name" value="C-terminal effector domain of the bipartite response regulators"/>
    <property type="match status" value="1"/>
</dbReference>
<dbReference type="InterPro" id="IPR016032">
    <property type="entry name" value="Sig_transdc_resp-reg_C-effctor"/>
</dbReference>
<dbReference type="InterPro" id="IPR039420">
    <property type="entry name" value="WalR-like"/>
</dbReference>
<reference evidence="6" key="1">
    <citation type="journal article" date="2019" name="Int. J. Syst. Evol. Microbiol.">
        <title>The Global Catalogue of Microorganisms (GCM) 10K type strain sequencing project: providing services to taxonomists for standard genome sequencing and annotation.</title>
        <authorList>
            <consortium name="The Broad Institute Genomics Platform"/>
            <consortium name="The Broad Institute Genome Sequencing Center for Infectious Disease"/>
            <person name="Wu L."/>
            <person name="Ma J."/>
        </authorList>
    </citation>
    <scope>NUCLEOTIDE SEQUENCE [LARGE SCALE GENOMIC DNA]</scope>
    <source>
        <strain evidence="6">JCM 17342</strain>
    </source>
</reference>
<keyword evidence="2" id="KW-0597">Phosphoprotein</keyword>
<evidence type="ECO:0000313" key="5">
    <source>
        <dbReference type="EMBL" id="GAA4002149.1"/>
    </source>
</evidence>
<dbReference type="InterPro" id="IPR000792">
    <property type="entry name" value="Tscrpt_reg_LuxR_C"/>
</dbReference>
<feature type="domain" description="Response regulatory" evidence="4">
    <location>
        <begin position="3"/>
        <end position="119"/>
    </location>
</feature>
<dbReference type="InterPro" id="IPR011006">
    <property type="entry name" value="CheY-like_superfamily"/>
</dbReference>
<evidence type="ECO:0000259" key="4">
    <source>
        <dbReference type="PROSITE" id="PS50110"/>
    </source>
</evidence>
<dbReference type="RefSeq" id="WP_344873722.1">
    <property type="nucleotide sequence ID" value="NZ_BAABAL010000006.1"/>
</dbReference>
<dbReference type="CDD" id="cd06170">
    <property type="entry name" value="LuxR_C_like"/>
    <property type="match status" value="1"/>
</dbReference>
<protein>
    <submittedName>
        <fullName evidence="5">Response regulator transcription factor</fullName>
    </submittedName>
</protein>